<dbReference type="FunFam" id="3.30.70.270:FF:000020">
    <property type="entry name" value="Transposon Tf2-6 polyprotein-like Protein"/>
    <property type="match status" value="1"/>
</dbReference>
<dbReference type="Gene3D" id="2.40.70.10">
    <property type="entry name" value="Acid Proteases"/>
    <property type="match status" value="1"/>
</dbReference>
<evidence type="ECO:0000256" key="3">
    <source>
        <dbReference type="ARBA" id="ARBA00022695"/>
    </source>
</evidence>
<evidence type="ECO:0000256" key="5">
    <source>
        <dbReference type="ARBA" id="ARBA00022759"/>
    </source>
</evidence>
<dbReference type="CDD" id="cd09274">
    <property type="entry name" value="RNase_HI_RT_Ty3"/>
    <property type="match status" value="1"/>
</dbReference>
<dbReference type="Gene3D" id="3.30.70.270">
    <property type="match status" value="2"/>
</dbReference>
<keyword evidence="6" id="KW-0378">Hydrolase</keyword>
<keyword evidence="5" id="KW-0255">Endonuclease</keyword>
<dbReference type="PROSITE" id="PS50994">
    <property type="entry name" value="INTEGRASE"/>
    <property type="match status" value="1"/>
</dbReference>
<evidence type="ECO:0000259" key="8">
    <source>
        <dbReference type="PROSITE" id="PS50878"/>
    </source>
</evidence>
<dbReference type="InterPro" id="IPR012337">
    <property type="entry name" value="RNaseH-like_sf"/>
</dbReference>
<feature type="domain" description="Integrase catalytic" evidence="9">
    <location>
        <begin position="1077"/>
        <end position="1236"/>
    </location>
</feature>
<dbReference type="FunFam" id="3.10.20.370:FF:000001">
    <property type="entry name" value="Retrovirus-related Pol polyprotein from transposon 17.6-like protein"/>
    <property type="match status" value="1"/>
</dbReference>
<evidence type="ECO:0000313" key="11">
    <source>
        <dbReference type="Proteomes" id="UP000719412"/>
    </source>
</evidence>
<comment type="caution">
    <text evidence="10">The sequence shown here is derived from an EMBL/GenBank/DDBJ whole genome shotgun (WGS) entry which is preliminary data.</text>
</comment>
<evidence type="ECO:0000256" key="4">
    <source>
        <dbReference type="ARBA" id="ARBA00022722"/>
    </source>
</evidence>
<dbReference type="CDD" id="cd01647">
    <property type="entry name" value="RT_LTR"/>
    <property type="match status" value="1"/>
</dbReference>
<dbReference type="GO" id="GO:0004190">
    <property type="term" value="F:aspartic-type endopeptidase activity"/>
    <property type="evidence" value="ECO:0007669"/>
    <property type="project" value="InterPro"/>
</dbReference>
<keyword evidence="4" id="KW-0540">Nuclease</keyword>
<dbReference type="Pfam" id="PF00078">
    <property type="entry name" value="RVT_1"/>
    <property type="match status" value="1"/>
</dbReference>
<gene>
    <name evidence="10" type="ORF">GEV33_008311</name>
</gene>
<dbReference type="SUPFAM" id="SSF53098">
    <property type="entry name" value="Ribonuclease H-like"/>
    <property type="match status" value="1"/>
</dbReference>
<dbReference type="GO" id="GO:0003676">
    <property type="term" value="F:nucleic acid binding"/>
    <property type="evidence" value="ECO:0007669"/>
    <property type="project" value="InterPro"/>
</dbReference>
<evidence type="ECO:0000313" key="10">
    <source>
        <dbReference type="EMBL" id="KAH0814480.1"/>
    </source>
</evidence>
<dbReference type="InterPro" id="IPR036397">
    <property type="entry name" value="RNaseH_sf"/>
</dbReference>
<evidence type="ECO:0000256" key="6">
    <source>
        <dbReference type="ARBA" id="ARBA00022801"/>
    </source>
</evidence>
<dbReference type="PANTHER" id="PTHR37984:SF5">
    <property type="entry name" value="PROTEIN NYNRIN-LIKE"/>
    <property type="match status" value="1"/>
</dbReference>
<dbReference type="InterPro" id="IPR000477">
    <property type="entry name" value="RT_dom"/>
</dbReference>
<dbReference type="Pfam" id="PF00665">
    <property type="entry name" value="rve"/>
    <property type="match status" value="1"/>
</dbReference>
<protein>
    <recommendedName>
        <fullName evidence="1">RNA-directed DNA polymerase</fullName>
        <ecNumber evidence="1">2.7.7.49</ecNumber>
    </recommendedName>
</protein>
<dbReference type="SUPFAM" id="SSF56672">
    <property type="entry name" value="DNA/RNA polymerases"/>
    <property type="match status" value="1"/>
</dbReference>
<dbReference type="InterPro" id="IPR043502">
    <property type="entry name" value="DNA/RNA_pol_sf"/>
</dbReference>
<dbReference type="InterPro" id="IPR041373">
    <property type="entry name" value="RT_RNaseH"/>
</dbReference>
<dbReference type="FunFam" id="1.10.340.70:FF:000001">
    <property type="entry name" value="Retrovirus-related Pol polyprotein from transposon gypsy-like Protein"/>
    <property type="match status" value="1"/>
</dbReference>
<dbReference type="InterPro" id="IPR050951">
    <property type="entry name" value="Retrovirus_Pol_polyprotein"/>
</dbReference>
<keyword evidence="7" id="KW-0695">RNA-directed DNA polymerase</keyword>
<accession>A0A8J6H9C8</accession>
<dbReference type="SUPFAM" id="SSF50630">
    <property type="entry name" value="Acid proteases"/>
    <property type="match status" value="1"/>
</dbReference>
<evidence type="ECO:0000256" key="7">
    <source>
        <dbReference type="ARBA" id="ARBA00022918"/>
    </source>
</evidence>
<dbReference type="InterPro" id="IPR041588">
    <property type="entry name" value="Integrase_H2C2"/>
</dbReference>
<dbReference type="Pfam" id="PF17921">
    <property type="entry name" value="Integrase_H2C2"/>
    <property type="match status" value="1"/>
</dbReference>
<keyword evidence="11" id="KW-1185">Reference proteome</keyword>
<evidence type="ECO:0000259" key="9">
    <source>
        <dbReference type="PROSITE" id="PS50994"/>
    </source>
</evidence>
<dbReference type="Gene3D" id="3.10.20.370">
    <property type="match status" value="1"/>
</dbReference>
<organism evidence="10 11">
    <name type="scientific">Tenebrio molitor</name>
    <name type="common">Yellow mealworm beetle</name>
    <dbReference type="NCBI Taxonomy" id="7067"/>
    <lineage>
        <taxon>Eukaryota</taxon>
        <taxon>Metazoa</taxon>
        <taxon>Ecdysozoa</taxon>
        <taxon>Arthropoda</taxon>
        <taxon>Hexapoda</taxon>
        <taxon>Insecta</taxon>
        <taxon>Pterygota</taxon>
        <taxon>Neoptera</taxon>
        <taxon>Endopterygota</taxon>
        <taxon>Coleoptera</taxon>
        <taxon>Polyphaga</taxon>
        <taxon>Cucujiformia</taxon>
        <taxon>Tenebrionidae</taxon>
        <taxon>Tenebrio</taxon>
    </lineage>
</organism>
<dbReference type="Pfam" id="PF17917">
    <property type="entry name" value="RT_RNaseH"/>
    <property type="match status" value="1"/>
</dbReference>
<dbReference type="InterPro" id="IPR001969">
    <property type="entry name" value="Aspartic_peptidase_AS"/>
</dbReference>
<dbReference type="Gene3D" id="3.10.10.10">
    <property type="entry name" value="HIV Type 1 Reverse Transcriptase, subunit A, domain 1"/>
    <property type="match status" value="1"/>
</dbReference>
<reference evidence="10" key="2">
    <citation type="submission" date="2021-08" db="EMBL/GenBank/DDBJ databases">
        <authorList>
            <person name="Eriksson T."/>
        </authorList>
    </citation>
    <scope>NUCLEOTIDE SEQUENCE</scope>
    <source>
        <strain evidence="10">Stoneville</strain>
        <tissue evidence="10">Whole head</tissue>
    </source>
</reference>
<keyword evidence="3" id="KW-0548">Nucleotidyltransferase</keyword>
<dbReference type="InterPro" id="IPR001584">
    <property type="entry name" value="Integrase_cat-core"/>
</dbReference>
<dbReference type="Gene3D" id="3.30.420.10">
    <property type="entry name" value="Ribonuclease H-like superfamily/Ribonuclease H"/>
    <property type="match status" value="1"/>
</dbReference>
<dbReference type="PANTHER" id="PTHR37984">
    <property type="entry name" value="PROTEIN CBG26694"/>
    <property type="match status" value="1"/>
</dbReference>
<dbReference type="PROSITE" id="PS00141">
    <property type="entry name" value="ASP_PROTEASE"/>
    <property type="match status" value="1"/>
</dbReference>
<dbReference type="EMBL" id="JABDTM020024247">
    <property type="protein sequence ID" value="KAH0814480.1"/>
    <property type="molecule type" value="Genomic_DNA"/>
</dbReference>
<dbReference type="GO" id="GO:0004519">
    <property type="term" value="F:endonuclease activity"/>
    <property type="evidence" value="ECO:0007669"/>
    <property type="project" value="UniProtKB-KW"/>
</dbReference>
<feature type="domain" description="Reverse transcriptase" evidence="8">
    <location>
        <begin position="541"/>
        <end position="721"/>
    </location>
</feature>
<dbReference type="InterPro" id="IPR043128">
    <property type="entry name" value="Rev_trsase/Diguanyl_cyclase"/>
</dbReference>
<dbReference type="Gene3D" id="1.10.340.70">
    <property type="match status" value="1"/>
</dbReference>
<dbReference type="GO" id="GO:0015074">
    <property type="term" value="P:DNA integration"/>
    <property type="evidence" value="ECO:0007669"/>
    <property type="project" value="InterPro"/>
</dbReference>
<evidence type="ECO:0000256" key="1">
    <source>
        <dbReference type="ARBA" id="ARBA00012493"/>
    </source>
</evidence>
<keyword evidence="2" id="KW-0808">Transferase</keyword>
<reference evidence="10" key="1">
    <citation type="journal article" date="2020" name="J Insects Food Feed">
        <title>The yellow mealworm (Tenebrio molitor) genome: a resource for the emerging insects as food and feed industry.</title>
        <authorList>
            <person name="Eriksson T."/>
            <person name="Andere A."/>
            <person name="Kelstrup H."/>
            <person name="Emery V."/>
            <person name="Picard C."/>
        </authorList>
    </citation>
    <scope>NUCLEOTIDE SEQUENCE</scope>
    <source>
        <strain evidence="10">Stoneville</strain>
        <tissue evidence="10">Whole head</tissue>
    </source>
</reference>
<sequence>MDEHFKVKHLLADELTYEVRIRGVTTSRNQDDKRKLLGRALSKELGRPEEYFLSLHDAEYDHDTEVQAIEDTLESIRTILSEFEGTAEDMIFKRLKTRLTHLSFRIRRMRLERDAEYRNEAYATCLLLEADLHDKAAEASPVTVEAPPVVATTPIYVHPHARSPEPKLVPIHTWGVSFNGEEKGMTVNQFLERVEELSVARNATSRDLFNAAIDLFSGKALIWYRSVRSRLSDWDEVVRLLKQEFLPPDFDDLLWDEIKGRLQGKSESITIYVAVQNAGIVNNRIILGTRQTSGRATFLKHPKADVKASIIAKRTDTQWNAWLGKVKEFCEPSRANSASIFVSKTNDNRPFVRLCLNNRETEGLVDSGSNCTIVGGKGANLIHFRAGGKIFPSRLKTIRTADGKQHPVTKAIELEAVLDSSRRRIRVYYVPDLQHSVILGCDFCRLFGLKIDFASHKIEVASDIVRVPECDAVTECGADRHEITEIIRKDLDSLSNNGKLGRTHKMTVTIDTGDALPIKQRPYWWSPYMLAEVNKEIDRMLENNVISPSDSPWSSPILLVKKSSGEYRLCFDGRRLNAVTKRDSYPLPRVDRILSMLRGAKYISSIDLKNAFWQIPLDSESRPKTAFAIPGRGLFHFNVLPFGLTNAAQRQQCLMDRIFGPELEPYVFVYLDDLIIIAPTFEKHVQVLREVIRRLRDAKLTVNAKKCQLFRSNLKYLGFSVDEHGLGTDPDKVAAMVSYPVPKTSTEIKRFVGMCSWYRRFIPHFSTLMSPINALLTGKRKRQKTEWTPEAQEAFQKIKDALVSAPVLSSPDFSKPFVIQTDASDTGLGAVLTQDLDGDERVIAYASRSLTKAERNYSVTKRECLAVLFALEKFRPYVEGTHFTIVTDHYSLLWLNRMKDPAGKLARWSVKLNQFSFDLVHRKGKLNVVPDALSRLPAEIAAVDIDSFLGVSLNELDESYTRLRDNIIANPQRNPSWKVENGFVYRFVPNKIVIPGNVPEWKLLVPRSQRTNILESCHDAPTSAHFGYYKTLSRLSINHFWPKMRRSVIRYVRNCKVCNEQKAPNTDRAGLMGKEKKVQFPWQMISVDLIGPLPTSTKGYSYLLVIVDWFTKYVVLFPLRKATSSKVTECIENGIFLVYGVPQFILVDNGKQFVGNEFVKTCENYKVQKIWFTAKYHPQSNPVERYNRTVGTAIRSYVKGAHKKWDAEVAKIGYAIRTAVNEVTGFSPAFLNFGRVVPCTGEFYGKVAENPETLTTADREDHAKNLEHLKTILQDVTQHLRKAHERNERSYNLRKRDAEFFVGDKVWKRNKVLSSAAKDFAQKLAPRYVLCTITRKLSKLAYALEDENRADLGVWHMKDLKEFRGSLAEAEEPIKQAQHALTNNGIRSRIARVTIFAIYGTAVPRLKMRKSDTSSRAVEATPAKRISEFVVE</sequence>
<name>A0A8J6H9C8_TENMO</name>
<dbReference type="InterPro" id="IPR021109">
    <property type="entry name" value="Peptidase_aspartic_dom_sf"/>
</dbReference>
<evidence type="ECO:0000256" key="2">
    <source>
        <dbReference type="ARBA" id="ARBA00022679"/>
    </source>
</evidence>
<dbReference type="GO" id="GO:0003964">
    <property type="term" value="F:RNA-directed DNA polymerase activity"/>
    <property type="evidence" value="ECO:0007669"/>
    <property type="project" value="UniProtKB-KW"/>
</dbReference>
<dbReference type="EC" id="2.7.7.49" evidence="1"/>
<proteinExistence type="predicted"/>
<dbReference type="Proteomes" id="UP000719412">
    <property type="component" value="Unassembled WGS sequence"/>
</dbReference>
<dbReference type="GO" id="GO:0042575">
    <property type="term" value="C:DNA polymerase complex"/>
    <property type="evidence" value="ECO:0007669"/>
    <property type="project" value="UniProtKB-ARBA"/>
</dbReference>
<dbReference type="GO" id="GO:0006508">
    <property type="term" value="P:proteolysis"/>
    <property type="evidence" value="ECO:0007669"/>
    <property type="project" value="InterPro"/>
</dbReference>
<dbReference type="PROSITE" id="PS50878">
    <property type="entry name" value="RT_POL"/>
    <property type="match status" value="1"/>
</dbReference>